<evidence type="ECO:0000256" key="7">
    <source>
        <dbReference type="ARBA" id="ARBA00023136"/>
    </source>
</evidence>
<dbReference type="GO" id="GO:1901264">
    <property type="term" value="P:carbohydrate derivative transport"/>
    <property type="evidence" value="ECO:0007669"/>
    <property type="project" value="TreeGrafter"/>
</dbReference>
<feature type="transmembrane region" description="Helical" evidence="9">
    <location>
        <begin position="347"/>
        <end position="371"/>
    </location>
</feature>
<feature type="transmembrane region" description="Helical" evidence="9">
    <location>
        <begin position="290"/>
        <end position="311"/>
    </location>
</feature>
<dbReference type="KEGG" id="lali:LA20249_02960"/>
<dbReference type="OrthoDB" id="1641940at2"/>
<feature type="transmembrane region" description="Helical" evidence="9">
    <location>
        <begin position="113"/>
        <end position="132"/>
    </location>
</feature>
<dbReference type="AlphaFoldDB" id="A0A2K9HFR4"/>
<dbReference type="GO" id="GO:0008982">
    <property type="term" value="F:protein-N(PI)-phosphohistidine-sugar phosphotransferase activity"/>
    <property type="evidence" value="ECO:0007669"/>
    <property type="project" value="UniProtKB-UniRule"/>
</dbReference>
<comment type="subcellular location">
    <subcellularLocation>
        <location evidence="1">Cell membrane</location>
        <topology evidence="1">Multi-pass membrane protein</topology>
    </subcellularLocation>
</comment>
<dbReference type="PANTHER" id="PTHR33989:SF4">
    <property type="entry name" value="PTS SYSTEM N,N'-DIACETYLCHITOBIOSE-SPECIFIC EIIC COMPONENT"/>
    <property type="match status" value="1"/>
</dbReference>
<dbReference type="InterPro" id="IPR051088">
    <property type="entry name" value="PTS_Sugar-EIIC/EIIB"/>
</dbReference>
<evidence type="ECO:0000313" key="12">
    <source>
        <dbReference type="Proteomes" id="UP000234653"/>
    </source>
</evidence>
<feature type="transmembrane region" description="Helical" evidence="9">
    <location>
        <begin position="247"/>
        <end position="270"/>
    </location>
</feature>
<dbReference type="InterPro" id="IPR003352">
    <property type="entry name" value="PTS_EIIC"/>
</dbReference>
<dbReference type="PIRSF" id="PIRSF006351">
    <property type="entry name" value="PTS_EIIC-Cellobiose"/>
    <property type="match status" value="1"/>
</dbReference>
<dbReference type="InterPro" id="IPR004796">
    <property type="entry name" value="PTS_IIC_cello"/>
</dbReference>
<evidence type="ECO:0000256" key="6">
    <source>
        <dbReference type="ARBA" id="ARBA00022989"/>
    </source>
</evidence>
<feature type="transmembrane region" description="Helical" evidence="9">
    <location>
        <begin position="78"/>
        <end position="101"/>
    </location>
</feature>
<dbReference type="NCBIfam" id="TIGR00410">
    <property type="entry name" value="lacE"/>
    <property type="match status" value="1"/>
</dbReference>
<dbReference type="Pfam" id="PF02378">
    <property type="entry name" value="PTS_EIIC"/>
    <property type="match status" value="1"/>
</dbReference>
<keyword evidence="5 9" id="KW-0812">Transmembrane</keyword>
<feature type="domain" description="PTS EIIC type-3" evidence="10">
    <location>
        <begin position="15"/>
        <end position="417"/>
    </location>
</feature>
<keyword evidence="3 8" id="KW-1003">Cell membrane</keyword>
<keyword evidence="12" id="KW-1185">Reference proteome</keyword>
<dbReference type="GO" id="GO:0009401">
    <property type="term" value="P:phosphoenolpyruvate-dependent sugar phosphotransferase system"/>
    <property type="evidence" value="ECO:0007669"/>
    <property type="project" value="InterPro"/>
</dbReference>
<comment type="function">
    <text evidence="8">The phosphoenolpyruvate-dependent sugar phosphotransferase system (PTS), a major carbohydrate active -transport system, catalyzes the phosphorylation of incoming sugar substrates concomitant with their translocation across the cell membrane.</text>
</comment>
<evidence type="ECO:0000313" key="11">
    <source>
        <dbReference type="EMBL" id="AUI71218.1"/>
    </source>
</evidence>
<organism evidence="11 12">
    <name type="scientific">Companilactobacillus alimentarius DSM 20249</name>
    <dbReference type="NCBI Taxonomy" id="1423720"/>
    <lineage>
        <taxon>Bacteria</taxon>
        <taxon>Bacillati</taxon>
        <taxon>Bacillota</taxon>
        <taxon>Bacilli</taxon>
        <taxon>Lactobacillales</taxon>
        <taxon>Lactobacillaceae</taxon>
        <taxon>Companilactobacillus</taxon>
    </lineage>
</organism>
<dbReference type="PANTHER" id="PTHR33989">
    <property type="match status" value="1"/>
</dbReference>
<evidence type="ECO:0000259" key="10">
    <source>
        <dbReference type="PROSITE" id="PS51105"/>
    </source>
</evidence>
<proteinExistence type="predicted"/>
<evidence type="ECO:0000256" key="5">
    <source>
        <dbReference type="ARBA" id="ARBA00022692"/>
    </source>
</evidence>
<keyword evidence="2 8" id="KW-0813">Transport</keyword>
<feature type="transmembrane region" description="Helical" evidence="9">
    <location>
        <begin position="391"/>
        <end position="417"/>
    </location>
</feature>
<evidence type="ECO:0000256" key="1">
    <source>
        <dbReference type="ARBA" id="ARBA00004651"/>
    </source>
</evidence>
<feature type="transmembrane region" description="Helical" evidence="9">
    <location>
        <begin position="219"/>
        <end position="240"/>
    </location>
</feature>
<evidence type="ECO:0000256" key="3">
    <source>
        <dbReference type="ARBA" id="ARBA00022475"/>
    </source>
</evidence>
<name>A0A2K9HFR4_9LACO</name>
<dbReference type="STRING" id="1423720.FC67_GL001869"/>
<protein>
    <recommendedName>
        <fullName evidence="8">Permease IIC component</fullName>
    </recommendedName>
</protein>
<keyword evidence="4 8" id="KW-0762">Sugar transport</keyword>
<feature type="transmembrane region" description="Helical" evidence="9">
    <location>
        <begin position="144"/>
        <end position="166"/>
    </location>
</feature>
<dbReference type="EMBL" id="CP018867">
    <property type="protein sequence ID" value="AUI71218.1"/>
    <property type="molecule type" value="Genomic_DNA"/>
</dbReference>
<feature type="transmembrane region" description="Helical" evidence="9">
    <location>
        <begin position="187"/>
        <end position="207"/>
    </location>
</feature>
<evidence type="ECO:0000256" key="2">
    <source>
        <dbReference type="ARBA" id="ARBA00022448"/>
    </source>
</evidence>
<keyword evidence="6 9" id="KW-1133">Transmembrane helix</keyword>
<gene>
    <name evidence="11" type="ORF">LA20249_02960</name>
</gene>
<evidence type="ECO:0000256" key="9">
    <source>
        <dbReference type="SAM" id="Phobius"/>
    </source>
</evidence>
<evidence type="ECO:0000256" key="4">
    <source>
        <dbReference type="ARBA" id="ARBA00022597"/>
    </source>
</evidence>
<dbReference type="InterPro" id="IPR004501">
    <property type="entry name" value="PTS_EIIC_3"/>
</dbReference>
<sequence>MQRGCIFLSNFISKFQESLGKLSMTFNKNIYINAIKDGMLAYMPFTVITSVFLIIGNFPVPSVNKWMASLFGLNVSQWSAKLAIVNDASLTIGGLLVLLAVSRTLADKMKINGMQVMLTSVVSFMVLTPYKTTKAGSFLDVTTIGAQSIFLAILVSIVVAIIYRTIDRKGIKIKMPASDPPAVSSPFESLIPSFVVITLFWIVRLILDAFVNLSALSLFNQILGTPLKAMGGSLIGVVFVKMFGQLLWFFGIHGDSIVNGVMTPIFQVLQDENKTASLAGHVVPNIISQSFWDGFASIGVIGSIFAIILIAHSRRYREMKKIAGIPYIFNIGEPTLFGIPLMLNVTYFIPLMLSNVVSIIISYGAFALHLVPLPTGLVQVPWTTPIVISGYLVTGSISGAILQLVCFIAVILVWLPFVKIEDRAILKEEEQGKAEANNDK</sequence>
<evidence type="ECO:0000256" key="8">
    <source>
        <dbReference type="PIRNR" id="PIRNR006351"/>
    </source>
</evidence>
<dbReference type="GO" id="GO:0005886">
    <property type="term" value="C:plasma membrane"/>
    <property type="evidence" value="ECO:0007669"/>
    <property type="project" value="UniProtKB-SubCell"/>
</dbReference>
<keyword evidence="7 8" id="KW-0472">Membrane</keyword>
<reference evidence="11 12" key="1">
    <citation type="submission" date="2016-12" db="EMBL/GenBank/DDBJ databases">
        <title>The whole genome sequencing and assembly of Lactobacillus alimentarius DSM 20249T strain.</title>
        <authorList>
            <person name="Lee Y.-J."/>
            <person name="Yi H."/>
            <person name="Bahn Y.-S."/>
            <person name="Kim J.F."/>
            <person name="Lee D.-W."/>
        </authorList>
    </citation>
    <scope>NUCLEOTIDE SEQUENCE [LARGE SCALE GENOMIC DNA]</scope>
    <source>
        <strain evidence="11 12">DSM 20249</strain>
    </source>
</reference>
<accession>A0A2K9HFR4</accession>
<dbReference type="PROSITE" id="PS51105">
    <property type="entry name" value="PTS_EIIC_TYPE_3"/>
    <property type="match status" value="1"/>
</dbReference>
<feature type="transmembrane region" description="Helical" evidence="9">
    <location>
        <begin position="39"/>
        <end position="58"/>
    </location>
</feature>
<dbReference type="Proteomes" id="UP000234653">
    <property type="component" value="Chromosome"/>
</dbReference>